<gene>
    <name evidence="1" type="ORF">BFS30_19000</name>
</gene>
<dbReference type="OrthoDB" id="627374at2"/>
<organism evidence="1 2">
    <name type="scientific">Pedobacter steynii</name>
    <dbReference type="NCBI Taxonomy" id="430522"/>
    <lineage>
        <taxon>Bacteria</taxon>
        <taxon>Pseudomonadati</taxon>
        <taxon>Bacteroidota</taxon>
        <taxon>Sphingobacteriia</taxon>
        <taxon>Sphingobacteriales</taxon>
        <taxon>Sphingobacteriaceae</taxon>
        <taxon>Pedobacter</taxon>
    </lineage>
</organism>
<name>A0A1D7QKD5_9SPHI</name>
<evidence type="ECO:0000313" key="1">
    <source>
        <dbReference type="EMBL" id="AOM79073.1"/>
    </source>
</evidence>
<accession>A0A1D7QKD5</accession>
<reference evidence="1 2" key="1">
    <citation type="submission" date="2016-08" db="EMBL/GenBank/DDBJ databases">
        <authorList>
            <person name="Seilhamer J.J."/>
        </authorList>
    </citation>
    <scope>NUCLEOTIDE SEQUENCE [LARGE SCALE GENOMIC DNA]</scope>
    <source>
        <strain evidence="1 2">DX4</strain>
    </source>
</reference>
<evidence type="ECO:0008006" key="3">
    <source>
        <dbReference type="Google" id="ProtNLM"/>
    </source>
</evidence>
<dbReference type="AlphaFoldDB" id="A0A1D7QKD5"/>
<protein>
    <recommendedName>
        <fullName evidence="3">GAF domain-containing protein</fullName>
    </recommendedName>
</protein>
<dbReference type="RefSeq" id="WP_069380736.1">
    <property type="nucleotide sequence ID" value="NZ_CP017141.1"/>
</dbReference>
<dbReference type="EMBL" id="CP017141">
    <property type="protein sequence ID" value="AOM79073.1"/>
    <property type="molecule type" value="Genomic_DNA"/>
</dbReference>
<evidence type="ECO:0000313" key="2">
    <source>
        <dbReference type="Proteomes" id="UP000094313"/>
    </source>
</evidence>
<keyword evidence="2" id="KW-1185">Reference proteome</keyword>
<proteinExistence type="predicted"/>
<dbReference type="KEGG" id="psty:BFS30_19000"/>
<dbReference type="Proteomes" id="UP000094313">
    <property type="component" value="Chromosome"/>
</dbReference>
<sequence length="786" mass="91803">MQAITLDLNNSIVGTGERPVGADIKLSLRPFIAYVENMANTEKTAKINFYKYILEQFKQFPELQEPIPMENVQRYNVLFELIYTALSPIINEEKEHLWAISTPLMPCFHYGTNAFYNVLMEPSTCTLKADLSLPSKLEMEKSLLSAFYNLVLRRFYNFSLTANEFTVKSIIDPETKLPKYYRLIIDTRFLDITANVEMPVYDLNIVKDYIQDETNTIDILTKLIPPEIFTIEGISIVTMVDVTGEYVLESIKNIIIEHHESKNVSHSKEIATALKTLVGTEKLEFGMLPYTKLNNKLLVNEKSGFYSKLIKLAEEDGWKYEDELNLIEEYLSNPRTMIFPEITEEDQEKYPMLRLLWAKGIKAYGLFPLYYNAKLVGCLELYTEDPTKFNGSTLTKIDLAFPLLAQLYQDIITDFNQEISEIVTDKFTALQPSVEWRFHQAAYRYLQSGGKARNLPVEPVFFKEVHPFYGAVDIRNSSVLRNMAIRKDLYVHFEILEKTLDAVKDKVCQLQDGEMPQQYQIWNKEQFEELSDREILKTEDYLQRQIPYALTHLMETYPELTETVDDYFRLTAVDGKSYEHRDRYEKSLQMINLSVTRHLDEFNREIQRIYPCYFEKFRTDGVEFDIYLGRSIAPDKAFSEEILHEFRLKQLKVLAEIAQTTFSLAPYFSLPLETTQLIFVYEKLIDISFRIDEQRFDVEGSYNIRYQMVKKRIDKAHIKDTTERITQPGKIAIVYFNSWEAHEYVGYIKTLQDIGLLNDDLEYLDIEELQGVEGLKALRIGVTLKN</sequence>